<evidence type="ECO:0000313" key="2">
    <source>
        <dbReference type="Proteomes" id="UP000287651"/>
    </source>
</evidence>
<dbReference type="EMBL" id="AMZH03003582">
    <property type="protein sequence ID" value="RRT71855.1"/>
    <property type="molecule type" value="Genomic_DNA"/>
</dbReference>
<dbReference type="AlphaFoldDB" id="A0A427A6J7"/>
<comment type="caution">
    <text evidence="1">The sequence shown here is derived from an EMBL/GenBank/DDBJ whole genome shotgun (WGS) entry which is preliminary data.</text>
</comment>
<sequence>MDHSQSSRISQQLYLVAASSLVLDQLLVRTPMTAYLSDCQCQTSTPYLERTL</sequence>
<gene>
    <name evidence="1" type="ORF">B296_00025121</name>
</gene>
<reference evidence="1 2" key="1">
    <citation type="journal article" date="2014" name="Agronomy (Basel)">
        <title>A Draft Genome Sequence for Ensete ventricosum, the Drought-Tolerant Tree Against Hunger.</title>
        <authorList>
            <person name="Harrison J."/>
            <person name="Moore K.A."/>
            <person name="Paszkiewicz K."/>
            <person name="Jones T."/>
            <person name="Grant M."/>
            <person name="Ambacheew D."/>
            <person name="Muzemil S."/>
            <person name="Studholme D.J."/>
        </authorList>
    </citation>
    <scope>NUCLEOTIDE SEQUENCE [LARGE SCALE GENOMIC DNA]</scope>
</reference>
<dbReference type="Proteomes" id="UP000287651">
    <property type="component" value="Unassembled WGS sequence"/>
</dbReference>
<accession>A0A427A6J7</accession>
<organism evidence="1 2">
    <name type="scientific">Ensete ventricosum</name>
    <name type="common">Abyssinian banana</name>
    <name type="synonym">Musa ensete</name>
    <dbReference type="NCBI Taxonomy" id="4639"/>
    <lineage>
        <taxon>Eukaryota</taxon>
        <taxon>Viridiplantae</taxon>
        <taxon>Streptophyta</taxon>
        <taxon>Embryophyta</taxon>
        <taxon>Tracheophyta</taxon>
        <taxon>Spermatophyta</taxon>
        <taxon>Magnoliopsida</taxon>
        <taxon>Liliopsida</taxon>
        <taxon>Zingiberales</taxon>
        <taxon>Musaceae</taxon>
        <taxon>Ensete</taxon>
    </lineage>
</organism>
<evidence type="ECO:0000313" key="1">
    <source>
        <dbReference type="EMBL" id="RRT71855.1"/>
    </source>
</evidence>
<proteinExistence type="predicted"/>
<name>A0A427A6J7_ENSVE</name>
<protein>
    <submittedName>
        <fullName evidence="1">Uncharacterized protein</fullName>
    </submittedName>
</protein>